<accession>X1KC26</accession>
<name>X1KC26_9ZZZZ</name>
<dbReference type="AlphaFoldDB" id="X1KC26"/>
<comment type="caution">
    <text evidence="1">The sequence shown here is derived from an EMBL/GenBank/DDBJ whole genome shotgun (WGS) entry which is preliminary data.</text>
</comment>
<gene>
    <name evidence="1" type="ORF">S03H2_71475</name>
</gene>
<dbReference type="EMBL" id="BARU01047854">
    <property type="protein sequence ID" value="GAH91200.1"/>
    <property type="molecule type" value="Genomic_DNA"/>
</dbReference>
<sequence length="37" mass="4303">AHFQTYATQPDYSRKAIVEKPKPSLLLKLTLVTSFYF</sequence>
<organism evidence="1">
    <name type="scientific">marine sediment metagenome</name>
    <dbReference type="NCBI Taxonomy" id="412755"/>
    <lineage>
        <taxon>unclassified sequences</taxon>
        <taxon>metagenomes</taxon>
        <taxon>ecological metagenomes</taxon>
    </lineage>
</organism>
<evidence type="ECO:0000313" key="1">
    <source>
        <dbReference type="EMBL" id="GAH91200.1"/>
    </source>
</evidence>
<reference evidence="1" key="1">
    <citation type="journal article" date="2014" name="Front. Microbiol.">
        <title>High frequency of phylogenetically diverse reductive dehalogenase-homologous genes in deep subseafloor sedimentary metagenomes.</title>
        <authorList>
            <person name="Kawai M."/>
            <person name="Futagami T."/>
            <person name="Toyoda A."/>
            <person name="Takaki Y."/>
            <person name="Nishi S."/>
            <person name="Hori S."/>
            <person name="Arai W."/>
            <person name="Tsubouchi T."/>
            <person name="Morono Y."/>
            <person name="Uchiyama I."/>
            <person name="Ito T."/>
            <person name="Fujiyama A."/>
            <person name="Inagaki F."/>
            <person name="Takami H."/>
        </authorList>
    </citation>
    <scope>NUCLEOTIDE SEQUENCE</scope>
    <source>
        <strain evidence="1">Expedition CK06-06</strain>
    </source>
</reference>
<proteinExistence type="predicted"/>
<protein>
    <submittedName>
        <fullName evidence="1">Uncharacterized protein</fullName>
    </submittedName>
</protein>
<feature type="non-terminal residue" evidence="1">
    <location>
        <position position="1"/>
    </location>
</feature>